<sequence length="172" mass="20296">MRDWRDVIQRWVAQESRIAPLTRQKVEFCAWTISPPSSDQWPSYLPGCEALQDFYRLCDGGYVNWFNWPSLSQLVEMNRKWFELLRDWDKRGDVLLAGRHVVIAEDGGGCPVVWNVTTDRVRAFQFDGGDWEAPLGFSVDEFLTTIFNPDEKPEPDWWYLFLQWLDGQLEEE</sequence>
<dbReference type="EMBL" id="BSRI01000002">
    <property type="protein sequence ID" value="GLV60745.1"/>
    <property type="molecule type" value="Genomic_DNA"/>
</dbReference>
<proteinExistence type="predicted"/>
<name>A0ABQ6G3Z0_9CHLR</name>
<dbReference type="RefSeq" id="WP_338257893.1">
    <property type="nucleotide sequence ID" value="NZ_BSRI01000002.1"/>
</dbReference>
<dbReference type="Proteomes" id="UP001344906">
    <property type="component" value="Unassembled WGS sequence"/>
</dbReference>
<evidence type="ECO:0000313" key="1">
    <source>
        <dbReference type="EMBL" id="GLV60745.1"/>
    </source>
</evidence>
<protein>
    <recommendedName>
        <fullName evidence="3">Knr4/Smi1-like domain-containing protein</fullName>
    </recommendedName>
</protein>
<keyword evidence="2" id="KW-1185">Reference proteome</keyword>
<reference evidence="1 2" key="1">
    <citation type="submission" date="2023-02" db="EMBL/GenBank/DDBJ databases">
        <title>Dictyobacter halimunensis sp. nov., a new member of the class Ktedonobacteria from forest soil in a geothermal area.</title>
        <authorList>
            <person name="Rachmania M.K."/>
            <person name="Ningsih F."/>
            <person name="Sakai Y."/>
            <person name="Yabe S."/>
            <person name="Yokota A."/>
            <person name="Sjamsuridzal W."/>
        </authorList>
    </citation>
    <scope>NUCLEOTIDE SEQUENCE [LARGE SCALE GENOMIC DNA]</scope>
    <source>
        <strain evidence="1 2">S3.2.2.5</strain>
    </source>
</reference>
<organism evidence="1 2">
    <name type="scientific">Dictyobacter halimunensis</name>
    <dbReference type="NCBI Taxonomy" id="3026934"/>
    <lineage>
        <taxon>Bacteria</taxon>
        <taxon>Bacillati</taxon>
        <taxon>Chloroflexota</taxon>
        <taxon>Ktedonobacteria</taxon>
        <taxon>Ktedonobacterales</taxon>
        <taxon>Dictyobacteraceae</taxon>
        <taxon>Dictyobacter</taxon>
    </lineage>
</organism>
<comment type="caution">
    <text evidence="1">The sequence shown here is derived from an EMBL/GenBank/DDBJ whole genome shotgun (WGS) entry which is preliminary data.</text>
</comment>
<gene>
    <name evidence="1" type="ORF">KDH_75640</name>
</gene>
<evidence type="ECO:0008006" key="3">
    <source>
        <dbReference type="Google" id="ProtNLM"/>
    </source>
</evidence>
<evidence type="ECO:0000313" key="2">
    <source>
        <dbReference type="Proteomes" id="UP001344906"/>
    </source>
</evidence>
<accession>A0ABQ6G3Z0</accession>